<gene>
    <name evidence="23" type="ORF">C0Q70_18665</name>
</gene>
<keyword evidence="16 18" id="KW-0472">Membrane</keyword>
<dbReference type="Proteomes" id="UP000245119">
    <property type="component" value="Linkage Group LG12"/>
</dbReference>
<evidence type="ECO:0000256" key="7">
    <source>
        <dbReference type="ARBA" id="ARBA00022692"/>
    </source>
</evidence>
<dbReference type="OMA" id="WTIIEYV"/>
<evidence type="ECO:0000256" key="6">
    <source>
        <dbReference type="ARBA" id="ARBA00022617"/>
    </source>
</evidence>
<keyword evidence="12 21" id="KW-1133">Transmembrane helix</keyword>
<keyword evidence="7 21" id="KW-0812">Transmembrane</keyword>
<comment type="caution">
    <text evidence="23">The sequence shown here is derived from an EMBL/GenBank/DDBJ whole genome shotgun (WGS) entry which is preliminary data.</text>
</comment>
<comment type="cofactor">
    <cofactor evidence="20">
        <name>Fe cation</name>
        <dbReference type="ChEBI" id="CHEBI:24875"/>
    </cofactor>
</comment>
<dbReference type="InterPro" id="IPR006694">
    <property type="entry name" value="Fatty_acid_hydroxylase"/>
</dbReference>
<evidence type="ECO:0000256" key="12">
    <source>
        <dbReference type="ARBA" id="ARBA00022989"/>
    </source>
</evidence>
<sequence length="343" mass="39102">MGGAEEPALLRQRPPTAERVCIVNSGLTYDVTKFVDRHPGGREVLVKHAGQDVTQIMQMSPHKHSSAAYAMLRKYRIGDSEEQQNGVAKPTSNSYFSTEDDELIDWSKPILGQVAGLGKHYFTWTHQPVDQPIRLFKSDLLELLSKCPWWLVPLTWIPVSLYLLQRSYLGLSSNTVRWNLLATEIIVTPLIIPALVALGIFLWTFFEYSIHRWIFHLNPPPKSPLLIKMHFVLHGQHHKSPMDNMRLVFPPVPASMFAAAIFGTYLLVLPVSVAQAIFAGTILGYMAYDLIHYYIHHATPHSAYFSSLKRYHVKHHFEKQQLGFGISSKLWDYPFGTLIKDTE</sequence>
<dbReference type="InterPro" id="IPR014430">
    <property type="entry name" value="Scs7"/>
</dbReference>
<comment type="subcellular location">
    <subcellularLocation>
        <location evidence="1">Endoplasmic reticulum membrane</location>
        <topology evidence="1">Multi-pass membrane protein</topology>
    </subcellularLocation>
</comment>
<comment type="similarity">
    <text evidence="4 18">Belongs to the sterol desaturase family. SCS7 subfamily.</text>
</comment>
<organism evidence="23 24">
    <name type="scientific">Pomacea canaliculata</name>
    <name type="common">Golden apple snail</name>
    <dbReference type="NCBI Taxonomy" id="400727"/>
    <lineage>
        <taxon>Eukaryota</taxon>
        <taxon>Metazoa</taxon>
        <taxon>Spiralia</taxon>
        <taxon>Lophotrochozoa</taxon>
        <taxon>Mollusca</taxon>
        <taxon>Gastropoda</taxon>
        <taxon>Caenogastropoda</taxon>
        <taxon>Architaenioglossa</taxon>
        <taxon>Ampullarioidea</taxon>
        <taxon>Ampullariidae</taxon>
        <taxon>Pomacea</taxon>
    </lineage>
</organism>
<dbReference type="GO" id="GO:0080132">
    <property type="term" value="F:fatty acid 2-hydroxylase activity"/>
    <property type="evidence" value="ECO:0007669"/>
    <property type="project" value="InterPro"/>
</dbReference>
<feature type="binding site" description="axial binding residue" evidence="20">
    <location>
        <position position="64"/>
    </location>
    <ligand>
        <name>heme</name>
        <dbReference type="ChEBI" id="CHEBI:30413"/>
    </ligand>
    <ligandPart>
        <name>Fe</name>
        <dbReference type="ChEBI" id="CHEBI:18248"/>
    </ligandPart>
</feature>
<protein>
    <recommendedName>
        <fullName evidence="18">Fatty acid 2-hydroxylase</fullName>
        <ecNumber evidence="18">1.-.-.-</ecNumber>
    </recommendedName>
</protein>
<keyword evidence="10 18" id="KW-0276">Fatty acid metabolism</keyword>
<dbReference type="PRINTS" id="PR00363">
    <property type="entry name" value="CYTOCHROMEB5"/>
</dbReference>
<evidence type="ECO:0000313" key="23">
    <source>
        <dbReference type="EMBL" id="PVD20509.1"/>
    </source>
</evidence>
<comment type="pathway">
    <text evidence="3">Lipid metabolism.</text>
</comment>
<dbReference type="SUPFAM" id="SSF55856">
    <property type="entry name" value="Cytochrome b5-like heme/steroid binding domain"/>
    <property type="match status" value="1"/>
</dbReference>
<evidence type="ECO:0000259" key="22">
    <source>
        <dbReference type="PROSITE" id="PS50255"/>
    </source>
</evidence>
<feature type="binding site" evidence="19">
    <location>
        <position position="316"/>
    </location>
    <ligand>
        <name>Zn(2+)</name>
        <dbReference type="ChEBI" id="CHEBI:29105"/>
        <label>1</label>
    </ligand>
</feature>
<dbReference type="PANTHER" id="PTHR12863">
    <property type="entry name" value="FATTY ACID HYDROXYLASE"/>
    <property type="match status" value="1"/>
</dbReference>
<dbReference type="EMBL" id="PZQS01000012">
    <property type="protein sequence ID" value="PVD20509.1"/>
    <property type="molecule type" value="Genomic_DNA"/>
</dbReference>
<keyword evidence="8 18" id="KW-0479">Metal-binding</keyword>
<feature type="domain" description="Cytochrome b5 heme-binding" evidence="22">
    <location>
        <begin position="22"/>
        <end position="81"/>
    </location>
</feature>
<keyword evidence="17 18" id="KW-0275">Fatty acid biosynthesis</keyword>
<feature type="transmembrane region" description="Helical" evidence="21">
    <location>
        <begin position="274"/>
        <end position="295"/>
    </location>
</feature>
<evidence type="ECO:0000256" key="18">
    <source>
        <dbReference type="PIRNR" id="PIRNR005149"/>
    </source>
</evidence>
<keyword evidence="6 20" id="KW-0349">Heme</keyword>
<comment type="function">
    <text evidence="18">Catalyzes stereospecific hydroxylation of free fatty acids at the C-2 position to produce (R)-2-hydroxy fatty acids, which are building blocks of sphingolipids and glycosphingolipids common in neural tissue and epidermis. Plays an essential role in the synthesis of galactosphingolipids of the myelin sheath. Responsible for the synthesis of sphingolipids and glycosphingolipids involved in the formation of epidermal lamellar bodies critical for skin permeability barrier. Participates in the synthesis of glycosphingolipids and a fraction of type II wax diesters in sebaceous gland, specifically regulating hair follicle homeostasis. Involved in the synthesis of sphingolipids of plasma membrane rafts, controlling lipid raft mobility and trafficking of raft-associated proteins.</text>
</comment>
<dbReference type="Gene3D" id="3.10.120.10">
    <property type="entry name" value="Cytochrome b5-like heme/steroid binding domain"/>
    <property type="match status" value="1"/>
</dbReference>
<evidence type="ECO:0000256" key="3">
    <source>
        <dbReference type="ARBA" id="ARBA00005189"/>
    </source>
</evidence>
<feature type="binding site" evidence="19">
    <location>
        <position position="312"/>
    </location>
    <ligand>
        <name>Zn(2+)</name>
        <dbReference type="ChEBI" id="CHEBI:29105"/>
        <label>1</label>
    </ligand>
</feature>
<keyword evidence="24" id="KW-1185">Reference proteome</keyword>
<feature type="binding site" description="axial binding residue" evidence="20">
    <location>
        <position position="38"/>
    </location>
    <ligand>
        <name>heme</name>
        <dbReference type="ChEBI" id="CHEBI:30413"/>
    </ligand>
    <ligandPart>
        <name>Fe</name>
        <dbReference type="ChEBI" id="CHEBI:18248"/>
    </ligandPart>
</feature>
<evidence type="ECO:0000256" key="5">
    <source>
        <dbReference type="ARBA" id="ARBA00022516"/>
    </source>
</evidence>
<dbReference type="InterPro" id="IPR001199">
    <property type="entry name" value="Cyt_B5-like_heme/steroid-bd"/>
</dbReference>
<dbReference type="Pfam" id="PF04116">
    <property type="entry name" value="FA_hydroxylase"/>
    <property type="match status" value="1"/>
</dbReference>
<evidence type="ECO:0000256" key="19">
    <source>
        <dbReference type="PIRSR" id="PIRSR005149-1"/>
    </source>
</evidence>
<keyword evidence="15 18" id="KW-0443">Lipid metabolism</keyword>
<keyword evidence="11 19" id="KW-0862">Zinc</keyword>
<dbReference type="GO" id="GO:0005506">
    <property type="term" value="F:iron ion binding"/>
    <property type="evidence" value="ECO:0007669"/>
    <property type="project" value="UniProtKB-UniRule"/>
</dbReference>
<comment type="cofactor">
    <cofactor evidence="18 19">
        <name>Zn(2+)</name>
        <dbReference type="ChEBI" id="CHEBI:29105"/>
    </cofactor>
    <text evidence="18 19">Binds 2 Zn(2+) ions per subunit that likely form a catalytic dimetal center.</text>
</comment>
<evidence type="ECO:0000256" key="9">
    <source>
        <dbReference type="ARBA" id="ARBA00022824"/>
    </source>
</evidence>
<dbReference type="OrthoDB" id="2204368at2759"/>
<evidence type="ECO:0000256" key="1">
    <source>
        <dbReference type="ARBA" id="ARBA00004477"/>
    </source>
</evidence>
<feature type="binding site" evidence="19">
    <location>
        <position position="292"/>
    </location>
    <ligand>
        <name>Zn(2+)</name>
        <dbReference type="ChEBI" id="CHEBI:29105"/>
        <label>1</label>
    </ligand>
</feature>
<dbReference type="PROSITE" id="PS00191">
    <property type="entry name" value="CYTOCHROME_B5_1"/>
    <property type="match status" value="1"/>
</dbReference>
<evidence type="ECO:0000313" key="24">
    <source>
        <dbReference type="Proteomes" id="UP000245119"/>
    </source>
</evidence>
<dbReference type="InterPro" id="IPR018506">
    <property type="entry name" value="Cyt_B5_heme-BS"/>
</dbReference>
<evidence type="ECO:0000256" key="10">
    <source>
        <dbReference type="ARBA" id="ARBA00022832"/>
    </source>
</evidence>
<evidence type="ECO:0000256" key="2">
    <source>
        <dbReference type="ARBA" id="ARBA00004991"/>
    </source>
</evidence>
<evidence type="ECO:0000256" key="16">
    <source>
        <dbReference type="ARBA" id="ARBA00023136"/>
    </source>
</evidence>
<keyword evidence="14 18" id="KW-0408">Iron</keyword>
<feature type="binding site" evidence="19">
    <location>
        <position position="238"/>
    </location>
    <ligand>
        <name>Zn(2+)</name>
        <dbReference type="ChEBI" id="CHEBI:29105"/>
        <label>1</label>
    </ligand>
</feature>
<evidence type="ECO:0000256" key="11">
    <source>
        <dbReference type="ARBA" id="ARBA00022833"/>
    </source>
</evidence>
<evidence type="ECO:0000256" key="14">
    <source>
        <dbReference type="ARBA" id="ARBA00023004"/>
    </source>
</evidence>
<dbReference type="PROSITE" id="PS50255">
    <property type="entry name" value="CYTOCHROME_B5_2"/>
    <property type="match status" value="1"/>
</dbReference>
<feature type="binding site" evidence="19">
    <location>
        <position position="296"/>
    </location>
    <ligand>
        <name>Zn(2+)</name>
        <dbReference type="ChEBI" id="CHEBI:29105"/>
        <label>1</label>
    </ligand>
</feature>
<feature type="binding site" evidence="19">
    <location>
        <position position="315"/>
    </location>
    <ligand>
        <name>Zn(2+)</name>
        <dbReference type="ChEBI" id="CHEBI:29105"/>
        <label>1</label>
    </ligand>
</feature>
<dbReference type="GO" id="GO:0005789">
    <property type="term" value="C:endoplasmic reticulum membrane"/>
    <property type="evidence" value="ECO:0007669"/>
    <property type="project" value="UniProtKB-SubCell"/>
</dbReference>
<name>A0A2T7NH57_POMCA</name>
<dbReference type="GO" id="GO:0020037">
    <property type="term" value="F:heme binding"/>
    <property type="evidence" value="ECO:0007669"/>
    <property type="project" value="InterPro"/>
</dbReference>
<feature type="binding site" evidence="19">
    <location>
        <position position="234"/>
    </location>
    <ligand>
        <name>Zn(2+)</name>
        <dbReference type="ChEBI" id="CHEBI:29105"/>
        <label>1</label>
    </ligand>
</feature>
<dbReference type="AlphaFoldDB" id="A0A2T7NH57"/>
<dbReference type="InterPro" id="IPR036400">
    <property type="entry name" value="Cyt_B5-like_heme/steroid_sf"/>
</dbReference>
<keyword evidence="9 18" id="KW-0256">Endoplasmic reticulum</keyword>
<dbReference type="PIRSF" id="PIRSF005149">
    <property type="entry name" value="IPC-B_HD"/>
    <property type="match status" value="1"/>
</dbReference>
<reference evidence="23 24" key="1">
    <citation type="submission" date="2018-04" db="EMBL/GenBank/DDBJ databases">
        <title>The genome of golden apple snail Pomacea canaliculata provides insight into stress tolerance and invasive adaptation.</title>
        <authorList>
            <person name="Liu C."/>
            <person name="Liu B."/>
            <person name="Ren Y."/>
            <person name="Zhang Y."/>
            <person name="Wang H."/>
            <person name="Li S."/>
            <person name="Jiang F."/>
            <person name="Yin L."/>
            <person name="Zhang G."/>
            <person name="Qian W."/>
            <person name="Fan W."/>
        </authorList>
    </citation>
    <scope>NUCLEOTIDE SEQUENCE [LARGE SCALE GENOMIC DNA]</scope>
    <source>
        <strain evidence="23">SZHN2017</strain>
        <tissue evidence="23">Muscle</tissue>
    </source>
</reference>
<dbReference type="EC" id="1.-.-.-" evidence="18"/>
<feature type="transmembrane region" description="Helical" evidence="21">
    <location>
        <begin position="247"/>
        <end position="268"/>
    </location>
</feature>
<evidence type="ECO:0000256" key="20">
    <source>
        <dbReference type="PIRSR" id="PIRSR005149-50"/>
    </source>
</evidence>
<evidence type="ECO:0000256" key="8">
    <source>
        <dbReference type="ARBA" id="ARBA00022723"/>
    </source>
</evidence>
<feature type="transmembrane region" description="Helical" evidence="21">
    <location>
        <begin position="185"/>
        <end position="206"/>
    </location>
</feature>
<dbReference type="SMART" id="SM01117">
    <property type="entry name" value="Cyt-b5"/>
    <property type="match status" value="1"/>
</dbReference>
<evidence type="ECO:0000256" key="13">
    <source>
        <dbReference type="ARBA" id="ARBA00023002"/>
    </source>
</evidence>
<evidence type="ECO:0000256" key="15">
    <source>
        <dbReference type="ARBA" id="ARBA00023098"/>
    </source>
</evidence>
<feature type="binding site" evidence="19">
    <location>
        <position position="237"/>
    </location>
    <ligand>
        <name>Zn(2+)</name>
        <dbReference type="ChEBI" id="CHEBI:29105"/>
        <label>1</label>
    </ligand>
</feature>
<dbReference type="Pfam" id="PF00173">
    <property type="entry name" value="Cyt-b5"/>
    <property type="match status" value="1"/>
</dbReference>
<feature type="binding site" evidence="19">
    <location>
        <position position="211"/>
    </location>
    <ligand>
        <name>Zn(2+)</name>
        <dbReference type="ChEBI" id="CHEBI:29105"/>
        <label>1</label>
    </ligand>
</feature>
<comment type="pathway">
    <text evidence="2">Sphingolipid metabolism.</text>
</comment>
<evidence type="ECO:0000256" key="4">
    <source>
        <dbReference type="ARBA" id="ARBA00005747"/>
    </source>
</evidence>
<evidence type="ECO:0000256" key="17">
    <source>
        <dbReference type="ARBA" id="ARBA00023160"/>
    </source>
</evidence>
<keyword evidence="13 18" id="KW-0560">Oxidoreductase</keyword>
<accession>A0A2T7NH57</accession>
<evidence type="ECO:0000256" key="21">
    <source>
        <dbReference type="SAM" id="Phobius"/>
    </source>
</evidence>
<feature type="binding site" evidence="19">
    <location>
        <position position="216"/>
    </location>
    <ligand>
        <name>Zn(2+)</name>
        <dbReference type="ChEBI" id="CHEBI:29105"/>
        <label>1</label>
    </ligand>
</feature>
<dbReference type="GO" id="GO:0006633">
    <property type="term" value="P:fatty acid biosynthetic process"/>
    <property type="evidence" value="ECO:0007669"/>
    <property type="project" value="UniProtKB-KW"/>
</dbReference>
<dbReference type="STRING" id="400727.A0A2T7NH57"/>
<dbReference type="PANTHER" id="PTHR12863:SF1">
    <property type="entry name" value="FATTY ACID 2-HYDROXYLASE"/>
    <property type="match status" value="1"/>
</dbReference>
<proteinExistence type="inferred from homology"/>
<keyword evidence="5 18" id="KW-0444">Lipid biosynthesis</keyword>